<comment type="pathway">
    <text evidence="2">Protein modification; protein lipoylation via exogenous pathway; protein N(6)-(lipoyl)lysine from lipoate: step 1/2.</text>
</comment>
<dbReference type="EC" id="6.3.1.20" evidence="3"/>
<dbReference type="PANTHER" id="PTHR12561:SF3">
    <property type="entry name" value="LIPOYLTRANSFERASE 1, MITOCHONDRIAL"/>
    <property type="match status" value="1"/>
</dbReference>
<keyword evidence="5" id="KW-0547">Nucleotide-binding</keyword>
<evidence type="ECO:0000256" key="1">
    <source>
        <dbReference type="ARBA" id="ARBA00005085"/>
    </source>
</evidence>
<organism evidence="9 10">
    <name type="scientific">Jeotgalicoccus aerolatus</name>
    <dbReference type="NCBI Taxonomy" id="709510"/>
    <lineage>
        <taxon>Bacteria</taxon>
        <taxon>Bacillati</taxon>
        <taxon>Bacillota</taxon>
        <taxon>Bacilli</taxon>
        <taxon>Bacillales</taxon>
        <taxon>Staphylococcaceae</taxon>
        <taxon>Jeotgalicoccus</taxon>
    </lineage>
</organism>
<sequence>MYLIEVKRNGKYIYDGAVALAVQVYAQKNLFLGEDMVFPYLTEPLVQVGRYQNAREEANLEYMKENGINLVRRDTGGGTIYLDMGGVNFCFVSDNTSASADINFDQMYAPAIEILKELGLKNVEKSGRNDLHVDGKKVSGGAMNVVNGRTYSGYSLLLDIDEEKMEKSLKPNKKKMESKGIKSVRSRVSALRNHLDEEYKNLSSIEFAELMILKIFGAADRSEVKTYELTDEDWAGIDQLMAEKYSNWEWTFGKSPRFKYSRDGRFSIGTLDITLDVDDGIIQHAKIYGDFFGNQEIRTVEEVLEGVRLKEEDLLSALSSIDLSHYLGSITKEEIVKLILE</sequence>
<dbReference type="Gene3D" id="3.30.930.10">
    <property type="entry name" value="Bira Bifunctional Protein, Domain 2"/>
    <property type="match status" value="1"/>
</dbReference>
<comment type="catalytic activity">
    <reaction evidence="7">
        <text>L-lysyl-[lipoyl-carrier protein] + (R)-lipoate + ATP = N(6)-[(R)-lipoyl]-L-lysyl-[lipoyl-carrier protein] + AMP + diphosphate + H(+)</text>
        <dbReference type="Rhea" id="RHEA:49288"/>
        <dbReference type="Rhea" id="RHEA-COMP:10500"/>
        <dbReference type="Rhea" id="RHEA-COMP:10502"/>
        <dbReference type="ChEBI" id="CHEBI:15378"/>
        <dbReference type="ChEBI" id="CHEBI:29969"/>
        <dbReference type="ChEBI" id="CHEBI:30616"/>
        <dbReference type="ChEBI" id="CHEBI:33019"/>
        <dbReference type="ChEBI" id="CHEBI:83088"/>
        <dbReference type="ChEBI" id="CHEBI:83099"/>
        <dbReference type="ChEBI" id="CHEBI:456215"/>
        <dbReference type="EC" id="6.3.1.20"/>
    </reaction>
</comment>
<dbReference type="PROSITE" id="PS51733">
    <property type="entry name" value="BPL_LPL_CATALYTIC"/>
    <property type="match status" value="1"/>
</dbReference>
<evidence type="ECO:0000256" key="5">
    <source>
        <dbReference type="ARBA" id="ARBA00022741"/>
    </source>
</evidence>
<protein>
    <recommendedName>
        <fullName evidence="3">lipoate--protein ligase</fullName>
        <ecNumber evidence="3">6.3.1.20</ecNumber>
    </recommendedName>
</protein>
<dbReference type="Pfam" id="PF10437">
    <property type="entry name" value="Lip_prot_lig_C"/>
    <property type="match status" value="1"/>
</dbReference>
<comment type="pathway">
    <text evidence="1">Protein modification; protein lipoylation via exogenous pathway; protein N(6)-(lipoyl)lysine from lipoate: step 2/2.</text>
</comment>
<dbReference type="UniPathway" id="UPA00537">
    <property type="reaction ID" value="UER00594"/>
</dbReference>
<dbReference type="RefSeq" id="WP_092598254.1">
    <property type="nucleotide sequence ID" value="NZ_FNFI01000008.1"/>
</dbReference>
<dbReference type="SUPFAM" id="SSF55681">
    <property type="entry name" value="Class II aaRS and biotin synthetases"/>
    <property type="match status" value="1"/>
</dbReference>
<feature type="domain" description="BPL/LPL catalytic" evidence="8">
    <location>
        <begin position="31"/>
        <end position="215"/>
    </location>
</feature>
<evidence type="ECO:0000256" key="4">
    <source>
        <dbReference type="ARBA" id="ARBA00022598"/>
    </source>
</evidence>
<dbReference type="CDD" id="cd16443">
    <property type="entry name" value="LplA"/>
    <property type="match status" value="1"/>
</dbReference>
<dbReference type="InterPro" id="IPR004562">
    <property type="entry name" value="LipoylTrfase_LipoateP_Ligase"/>
</dbReference>
<dbReference type="InterPro" id="IPR045864">
    <property type="entry name" value="aa-tRNA-synth_II/BPL/LPL"/>
</dbReference>
<dbReference type="GO" id="GO:0009249">
    <property type="term" value="P:protein lipoylation"/>
    <property type="evidence" value="ECO:0007669"/>
    <property type="project" value="InterPro"/>
</dbReference>
<dbReference type="GO" id="GO:0005737">
    <property type="term" value="C:cytoplasm"/>
    <property type="evidence" value="ECO:0007669"/>
    <property type="project" value="TreeGrafter"/>
</dbReference>
<dbReference type="FunFam" id="3.30.930.10:FF:000072">
    <property type="entry name" value="Lipoate--protein ligase"/>
    <property type="match status" value="1"/>
</dbReference>
<keyword evidence="6" id="KW-0067">ATP-binding</keyword>
<dbReference type="Proteomes" id="UP000242700">
    <property type="component" value="Unassembled WGS sequence"/>
</dbReference>
<reference evidence="10" key="1">
    <citation type="submission" date="2016-10" db="EMBL/GenBank/DDBJ databases">
        <authorList>
            <person name="Varghese N."/>
            <person name="Submissions S."/>
        </authorList>
    </citation>
    <scope>NUCLEOTIDE SEQUENCE [LARGE SCALE GENOMIC DNA]</scope>
    <source>
        <strain evidence="10">CGMCC 1.8911</strain>
    </source>
</reference>
<dbReference type="SUPFAM" id="SSF82649">
    <property type="entry name" value="SufE/NifU"/>
    <property type="match status" value="1"/>
</dbReference>
<dbReference type="Pfam" id="PF21948">
    <property type="entry name" value="LplA-B_cat"/>
    <property type="match status" value="1"/>
</dbReference>
<evidence type="ECO:0000256" key="2">
    <source>
        <dbReference type="ARBA" id="ARBA00005124"/>
    </source>
</evidence>
<evidence type="ECO:0000259" key="8">
    <source>
        <dbReference type="PROSITE" id="PS51733"/>
    </source>
</evidence>
<evidence type="ECO:0000313" key="10">
    <source>
        <dbReference type="Proteomes" id="UP000242700"/>
    </source>
</evidence>
<name>A0A1G9BHZ9_9STAP</name>
<dbReference type="STRING" id="586411.SAMN05216187_10819"/>
<evidence type="ECO:0000256" key="6">
    <source>
        <dbReference type="ARBA" id="ARBA00022840"/>
    </source>
</evidence>
<evidence type="ECO:0000256" key="7">
    <source>
        <dbReference type="ARBA" id="ARBA00048037"/>
    </source>
</evidence>
<evidence type="ECO:0000256" key="3">
    <source>
        <dbReference type="ARBA" id="ARBA00012367"/>
    </source>
</evidence>
<dbReference type="Gene3D" id="3.30.390.50">
    <property type="entry name" value="CO dehydrogenase flavoprotein, C-terminal domain"/>
    <property type="match status" value="1"/>
</dbReference>
<dbReference type="EMBL" id="FNFI01000008">
    <property type="protein sequence ID" value="SDK39132.1"/>
    <property type="molecule type" value="Genomic_DNA"/>
</dbReference>
<proteinExistence type="predicted"/>
<dbReference type="GO" id="GO:0016979">
    <property type="term" value="F:lipoate-protein ligase activity"/>
    <property type="evidence" value="ECO:0007669"/>
    <property type="project" value="UniProtKB-EC"/>
</dbReference>
<accession>A0A1G9BHZ9</accession>
<gene>
    <name evidence="9" type="ORF">SAMN05216187_10819</name>
</gene>
<dbReference type="AlphaFoldDB" id="A0A1G9BHZ9"/>
<dbReference type="OrthoDB" id="9774653at2"/>
<dbReference type="GO" id="GO:0005524">
    <property type="term" value="F:ATP binding"/>
    <property type="evidence" value="ECO:0007669"/>
    <property type="project" value="UniProtKB-KW"/>
</dbReference>
<dbReference type="PANTHER" id="PTHR12561">
    <property type="entry name" value="LIPOATE-PROTEIN LIGASE"/>
    <property type="match status" value="1"/>
</dbReference>
<dbReference type="InterPro" id="IPR019491">
    <property type="entry name" value="Lipoate_protein_ligase_C"/>
</dbReference>
<dbReference type="GO" id="GO:0017118">
    <property type="term" value="F:lipoyltransferase activity"/>
    <property type="evidence" value="ECO:0007669"/>
    <property type="project" value="TreeGrafter"/>
</dbReference>
<dbReference type="NCBIfam" id="TIGR00545">
    <property type="entry name" value="lipoyltrans"/>
    <property type="match status" value="1"/>
</dbReference>
<keyword evidence="4 9" id="KW-0436">Ligase</keyword>
<dbReference type="InterPro" id="IPR004143">
    <property type="entry name" value="BPL_LPL_catalytic"/>
</dbReference>
<evidence type="ECO:0000313" key="9">
    <source>
        <dbReference type="EMBL" id="SDK39132.1"/>
    </source>
</evidence>